<feature type="domain" description="Cathepsin propeptide inhibitor" evidence="6">
    <location>
        <begin position="58"/>
        <end position="122"/>
    </location>
</feature>
<feature type="domain" description="Peptidase C1A papain C-terminal" evidence="5">
    <location>
        <begin position="168"/>
        <end position="392"/>
    </location>
</feature>
<dbReference type="PROSITE" id="PS00639">
    <property type="entry name" value="THIOL_PROTEASE_HIS"/>
    <property type="match status" value="2"/>
</dbReference>
<keyword evidence="2" id="KW-0865">Zymogen</keyword>
<dbReference type="InterPro" id="IPR000668">
    <property type="entry name" value="Peptidase_C1A_C"/>
</dbReference>
<evidence type="ECO:0000256" key="2">
    <source>
        <dbReference type="ARBA" id="ARBA00023145"/>
    </source>
</evidence>
<dbReference type="InterPro" id="IPR025660">
    <property type="entry name" value="Pept_his_AS"/>
</dbReference>
<evidence type="ECO:0000256" key="3">
    <source>
        <dbReference type="ARBA" id="ARBA00023157"/>
    </source>
</evidence>
<feature type="domain" description="Peptidase C1A papain C-terminal" evidence="5">
    <location>
        <begin position="579"/>
        <end position="803"/>
    </location>
</feature>
<proteinExistence type="inferred from homology"/>
<dbReference type="SMART" id="SM00848">
    <property type="entry name" value="Inhibitor_I29"/>
    <property type="match status" value="2"/>
</dbReference>
<dbReference type="InterPro" id="IPR013128">
    <property type="entry name" value="Peptidase_C1A"/>
</dbReference>
<name>A0ABD3PII2_9STRA</name>
<keyword evidence="3" id="KW-1015">Disulfide bond</keyword>
<dbReference type="PRINTS" id="PR00705">
    <property type="entry name" value="PAPAIN"/>
</dbReference>
<comment type="similarity">
    <text evidence="1">Belongs to the peptidase C1 family.</text>
</comment>
<gene>
    <name evidence="7" type="ORF">HJC23_000055</name>
</gene>
<dbReference type="Proteomes" id="UP001516023">
    <property type="component" value="Unassembled WGS sequence"/>
</dbReference>
<sequence>MALHVVMLFHRQLSRKKQSTQNTTMIVFSLGILLVFLTATSATTNPPRAHQLDETYTFSQYLSHFSKSYPNPEEYAHRSATFYANLQRILEHNQGRMDGFGKVVKGYVMGVNRFTDLEVHELPMGYNKAHRAWREREEGLATATERRLGGTQSYSKPPQFEMEEVADLPESVDWSEKINPAPAQGGCGDCWAFAATACVESQLAIATGEDPVKLSETNMFECSPNPQQCGGTGKCEGSTAELGWNYIADLTAKKLGGMYLLDDLPYTSFDEECEGLADNLTPVVGVEGWTSLPSNDYKATMNAVAKVGPLALAVAASEWASYESGVFSSDDSVVNHAVVLAGYGVDEDTNEKYYLIRNSWGEDFGENGYIRVKRTDDDSTNCKEDKDPLVGVACALDENGESLSVQPATLLDLTSRDDNLRQLKGCKNNGIMFVFGLGILLLLLSLTATSATTDHPPRAHQLDETYTFSQYLSHFSKSYPNPVEYARRSAIFYANLRKIMEHNQGRMDEFGKVLKGYVKGVNRFTDLEMHELPMGYNKAHRAWREKEEGLVKATERMLGGKQFYYSKPPDFEMEEVADLPESVDWSDKVNPAPNQGVCGACWAFAATACVESQLAIATGEDPVKLSETNMLQCAPNPQQCGGTGKCEGSTPELGMNYIADLTAKKLGGMYLLDDLPYISYGGNCEGLTDNLTPVVGIEAWTSLPSNDYKATMNAVAKVGPLALAVAAGEWASYESGVFSSDESVVNHGVVLAGYGVDEDTNEKYYLIRNSWGEDFGENGYIRVKRTDDDSTNCKEDKDPLVGVACALDENGESLSVQPATVCGDSAVLFDVSYPVGAHKL</sequence>
<comment type="caution">
    <text evidence="7">The sequence shown here is derived from an EMBL/GenBank/DDBJ whole genome shotgun (WGS) entry which is preliminary data.</text>
</comment>
<dbReference type="CDD" id="cd02248">
    <property type="entry name" value="Peptidase_C1A"/>
    <property type="match status" value="2"/>
</dbReference>
<dbReference type="InterPro" id="IPR000169">
    <property type="entry name" value="Pept_cys_AS"/>
</dbReference>
<dbReference type="Pfam" id="PF00112">
    <property type="entry name" value="Peptidase_C1"/>
    <property type="match status" value="2"/>
</dbReference>
<keyword evidence="4" id="KW-1133">Transmembrane helix</keyword>
<dbReference type="Gene3D" id="3.90.70.10">
    <property type="entry name" value="Cysteine proteinases"/>
    <property type="match status" value="2"/>
</dbReference>
<evidence type="ECO:0000256" key="1">
    <source>
        <dbReference type="ARBA" id="ARBA00008455"/>
    </source>
</evidence>
<dbReference type="SUPFAM" id="SSF54001">
    <property type="entry name" value="Cysteine proteinases"/>
    <property type="match status" value="2"/>
</dbReference>
<dbReference type="PANTHER" id="PTHR12411">
    <property type="entry name" value="CYSTEINE PROTEASE FAMILY C1-RELATED"/>
    <property type="match status" value="1"/>
</dbReference>
<keyword evidence="8" id="KW-1185">Reference proteome</keyword>
<accession>A0ABD3PII2</accession>
<organism evidence="7 8">
    <name type="scientific">Cyclotella cryptica</name>
    <dbReference type="NCBI Taxonomy" id="29204"/>
    <lineage>
        <taxon>Eukaryota</taxon>
        <taxon>Sar</taxon>
        <taxon>Stramenopiles</taxon>
        <taxon>Ochrophyta</taxon>
        <taxon>Bacillariophyta</taxon>
        <taxon>Coscinodiscophyceae</taxon>
        <taxon>Thalassiosirophycidae</taxon>
        <taxon>Stephanodiscales</taxon>
        <taxon>Stephanodiscaceae</taxon>
        <taxon>Cyclotella</taxon>
    </lineage>
</organism>
<evidence type="ECO:0000313" key="8">
    <source>
        <dbReference type="Proteomes" id="UP001516023"/>
    </source>
</evidence>
<evidence type="ECO:0000259" key="6">
    <source>
        <dbReference type="SMART" id="SM00848"/>
    </source>
</evidence>
<feature type="domain" description="Cathepsin propeptide inhibitor" evidence="6">
    <location>
        <begin position="468"/>
        <end position="532"/>
    </location>
</feature>
<dbReference type="AlphaFoldDB" id="A0ABD3PII2"/>
<dbReference type="PROSITE" id="PS00139">
    <property type="entry name" value="THIOL_PROTEASE_CYS"/>
    <property type="match status" value="2"/>
</dbReference>
<dbReference type="InterPro" id="IPR039417">
    <property type="entry name" value="Peptidase_C1A_papain-like"/>
</dbReference>
<dbReference type="Pfam" id="PF08246">
    <property type="entry name" value="Inhibitor_I29"/>
    <property type="match status" value="2"/>
</dbReference>
<reference evidence="7 8" key="1">
    <citation type="journal article" date="2020" name="G3 (Bethesda)">
        <title>Improved Reference Genome for Cyclotella cryptica CCMP332, a Model for Cell Wall Morphogenesis, Salinity Adaptation, and Lipid Production in Diatoms (Bacillariophyta).</title>
        <authorList>
            <person name="Roberts W.R."/>
            <person name="Downey K.M."/>
            <person name="Ruck E.C."/>
            <person name="Traller J.C."/>
            <person name="Alverson A.J."/>
        </authorList>
    </citation>
    <scope>NUCLEOTIDE SEQUENCE [LARGE SCALE GENOMIC DNA]</scope>
    <source>
        <strain evidence="7 8">CCMP332</strain>
    </source>
</reference>
<keyword evidence="4" id="KW-0812">Transmembrane</keyword>
<keyword evidence="4" id="KW-0472">Membrane</keyword>
<protein>
    <submittedName>
        <fullName evidence="7">Uncharacterized protein</fullName>
    </submittedName>
</protein>
<dbReference type="InterPro" id="IPR038765">
    <property type="entry name" value="Papain-like_cys_pep_sf"/>
</dbReference>
<evidence type="ECO:0000259" key="5">
    <source>
        <dbReference type="SMART" id="SM00645"/>
    </source>
</evidence>
<evidence type="ECO:0000313" key="7">
    <source>
        <dbReference type="EMBL" id="KAL3787567.1"/>
    </source>
</evidence>
<dbReference type="InterPro" id="IPR013201">
    <property type="entry name" value="Prot_inhib_I29"/>
</dbReference>
<dbReference type="SMART" id="SM00645">
    <property type="entry name" value="Pept_C1"/>
    <property type="match status" value="2"/>
</dbReference>
<evidence type="ECO:0000256" key="4">
    <source>
        <dbReference type="SAM" id="Phobius"/>
    </source>
</evidence>
<dbReference type="EMBL" id="JABMIG020000172">
    <property type="protein sequence ID" value="KAL3787567.1"/>
    <property type="molecule type" value="Genomic_DNA"/>
</dbReference>
<feature type="transmembrane region" description="Helical" evidence="4">
    <location>
        <begin position="430"/>
        <end position="448"/>
    </location>
</feature>